<protein>
    <submittedName>
        <fullName evidence="2">Uncharacterized protein</fullName>
    </submittedName>
</protein>
<dbReference type="RefSeq" id="WP_078635946.1">
    <property type="nucleotide sequence ID" value="NZ_CM007717.1"/>
</dbReference>
<name>A0AAE6YDT9_STRAT</name>
<dbReference type="Proteomes" id="UP000502504">
    <property type="component" value="Chromosome"/>
</dbReference>
<keyword evidence="3" id="KW-1185">Reference proteome</keyword>
<accession>A0AAE6YDT9</accession>
<organism evidence="2 4">
    <name type="scientific">Streptomyces antibioticus</name>
    <dbReference type="NCBI Taxonomy" id="1890"/>
    <lineage>
        <taxon>Bacteria</taxon>
        <taxon>Bacillati</taxon>
        <taxon>Actinomycetota</taxon>
        <taxon>Actinomycetes</taxon>
        <taxon>Kitasatosporales</taxon>
        <taxon>Streptomycetaceae</taxon>
        <taxon>Streptomyces</taxon>
    </lineage>
</organism>
<dbReference type="EMBL" id="CP050692">
    <property type="protein sequence ID" value="QIT47592.1"/>
    <property type="molecule type" value="Genomic_DNA"/>
</dbReference>
<evidence type="ECO:0000313" key="2">
    <source>
        <dbReference type="EMBL" id="QIT47592.1"/>
    </source>
</evidence>
<dbReference type="Proteomes" id="UP000190306">
    <property type="component" value="Chromosome"/>
</dbReference>
<proteinExistence type="predicted"/>
<sequence>MAAGTDLPRFDALALAGNTATEVQRAALHAVLAGTSVGERQEFLDALGLLPTTRHTTHGLAGFQAGCVCRDCRKAGRDHNRKHTTREVTP</sequence>
<evidence type="ECO:0000313" key="1">
    <source>
        <dbReference type="EMBL" id="OOQ47272.1"/>
    </source>
</evidence>
<dbReference type="EMBL" id="LHQL01000014">
    <property type="protein sequence ID" value="OOQ47272.1"/>
    <property type="molecule type" value="Genomic_DNA"/>
</dbReference>
<dbReference type="AlphaFoldDB" id="A0AAE6YDT9"/>
<reference evidence="1 3" key="1">
    <citation type="submission" date="2015-07" db="EMBL/GenBank/DDBJ databases">
        <title>Draft Genome Sequence of Streptomyces antibioticus, IMRU 3720 reveals insights in the evolution of actinomycin biosynthetic gene clusters in Streptomyces.</title>
        <authorList>
            <person name="Crnovcic I."/>
            <person name="Ruckert C."/>
            <person name="Kalinowksi J."/>
            <person name="Keller U."/>
        </authorList>
    </citation>
    <scope>NUCLEOTIDE SEQUENCE [LARGE SCALE GENOMIC DNA]</scope>
    <source>
        <strain evidence="1 3">DSM 41481</strain>
    </source>
</reference>
<evidence type="ECO:0000313" key="3">
    <source>
        <dbReference type="Proteomes" id="UP000190306"/>
    </source>
</evidence>
<gene>
    <name evidence="1" type="ORF">AFM16_31490</name>
    <name evidence="2" type="ORF">HCX60_32045</name>
</gene>
<reference evidence="2 4" key="2">
    <citation type="submission" date="2020-03" db="EMBL/GenBank/DDBJ databases">
        <title>Is there a link between lipid content and antibiotic production in Streptomyces?</title>
        <authorList>
            <person name="David M."/>
            <person name="Lejeune C."/>
            <person name="Abreu S."/>
            <person name="Thibessard A."/>
            <person name="Leblond P."/>
            <person name="Chaminade P."/>
            <person name="Virolle M.-J."/>
        </authorList>
    </citation>
    <scope>NUCLEOTIDE SEQUENCE [LARGE SCALE GENOMIC DNA]</scope>
    <source>
        <strain evidence="2 4">DSM 41481</strain>
    </source>
</reference>
<evidence type="ECO:0000313" key="4">
    <source>
        <dbReference type="Proteomes" id="UP000502504"/>
    </source>
</evidence>